<evidence type="ECO:0000259" key="3">
    <source>
        <dbReference type="SMART" id="SM00822"/>
    </source>
</evidence>
<reference evidence="4 5" key="1">
    <citation type="submission" date="2020-02" db="EMBL/GenBank/DDBJ databases">
        <title>Whole-genome analyses of novel actinobacteria.</title>
        <authorList>
            <person name="Sahin N."/>
            <person name="Tatar D."/>
        </authorList>
    </citation>
    <scope>NUCLEOTIDE SEQUENCE [LARGE SCALE GENOMIC DNA]</scope>
    <source>
        <strain evidence="4 5">SB3404</strain>
    </source>
</reference>
<evidence type="ECO:0000313" key="5">
    <source>
        <dbReference type="Proteomes" id="UP000477722"/>
    </source>
</evidence>
<feature type="non-terminal residue" evidence="4">
    <location>
        <position position="1"/>
    </location>
</feature>
<dbReference type="GO" id="GO:0004312">
    <property type="term" value="F:fatty acid synthase activity"/>
    <property type="evidence" value="ECO:0007669"/>
    <property type="project" value="TreeGrafter"/>
</dbReference>
<sequence>LDHPDQATVWGLGRVAALELPQRWGGLIDLPTHLDTRAGTRLTNILADSSEDQTAIRGAGTYGRRLTRAVAAAPVDEQWRPSGTVLITGGTGALGTHTARWLAGRGAPHLVLTSRSGTAPDGLIEELTGLGAQVTVTACDVTDRDALATVIDGMPEQWPLTGIVHTAGIEN</sequence>
<keyword evidence="1" id="KW-0808">Transferase</keyword>
<dbReference type="InterPro" id="IPR013968">
    <property type="entry name" value="PKS_KR"/>
</dbReference>
<evidence type="ECO:0000313" key="4">
    <source>
        <dbReference type="EMBL" id="NGO74052.1"/>
    </source>
</evidence>
<dbReference type="AlphaFoldDB" id="A0A6G4XA73"/>
<protein>
    <submittedName>
        <fullName evidence="4">SDR family NAD(P)-dependent oxidoreductase</fullName>
    </submittedName>
</protein>
<dbReference type="SMART" id="SM00822">
    <property type="entry name" value="PKS_KR"/>
    <property type="match status" value="1"/>
</dbReference>
<organism evidence="4 5">
    <name type="scientific">Streptomyces boncukensis</name>
    <dbReference type="NCBI Taxonomy" id="2711219"/>
    <lineage>
        <taxon>Bacteria</taxon>
        <taxon>Bacillati</taxon>
        <taxon>Actinomycetota</taxon>
        <taxon>Actinomycetes</taxon>
        <taxon>Kitasatosporales</taxon>
        <taxon>Streptomycetaceae</taxon>
        <taxon>Streptomyces</taxon>
    </lineage>
</organism>
<evidence type="ECO:0000256" key="1">
    <source>
        <dbReference type="ARBA" id="ARBA00022679"/>
    </source>
</evidence>
<dbReference type="PANTHER" id="PTHR43775:SF51">
    <property type="entry name" value="INACTIVE PHENOLPHTHIOCEROL SYNTHESIS POLYKETIDE SYNTHASE TYPE I PKS1-RELATED"/>
    <property type="match status" value="1"/>
</dbReference>
<dbReference type="GO" id="GO:0006633">
    <property type="term" value="P:fatty acid biosynthetic process"/>
    <property type="evidence" value="ECO:0007669"/>
    <property type="project" value="TreeGrafter"/>
</dbReference>
<dbReference type="PANTHER" id="PTHR43775">
    <property type="entry name" value="FATTY ACID SYNTHASE"/>
    <property type="match status" value="1"/>
</dbReference>
<dbReference type="Pfam" id="PF08659">
    <property type="entry name" value="KR"/>
    <property type="match status" value="1"/>
</dbReference>
<accession>A0A6G4XA73</accession>
<comment type="caution">
    <text evidence="4">The sequence shown here is derived from an EMBL/GenBank/DDBJ whole genome shotgun (WGS) entry which is preliminary data.</text>
</comment>
<name>A0A6G4XA73_9ACTN</name>
<feature type="non-terminal residue" evidence="4">
    <location>
        <position position="171"/>
    </location>
</feature>
<proteinExistence type="predicted"/>
<dbReference type="RefSeq" id="WP_165303681.1">
    <property type="nucleotide sequence ID" value="NZ_JAAKZZ010001112.1"/>
</dbReference>
<feature type="domain" description="Ketoreductase" evidence="3">
    <location>
        <begin position="83"/>
        <end position="171"/>
    </location>
</feature>
<keyword evidence="2" id="KW-0511">Multifunctional enzyme</keyword>
<keyword evidence="5" id="KW-1185">Reference proteome</keyword>
<dbReference type="EMBL" id="JAAKZZ010001112">
    <property type="protein sequence ID" value="NGO74052.1"/>
    <property type="molecule type" value="Genomic_DNA"/>
</dbReference>
<dbReference type="SUPFAM" id="SSF51735">
    <property type="entry name" value="NAD(P)-binding Rossmann-fold domains"/>
    <property type="match status" value="2"/>
</dbReference>
<evidence type="ECO:0000256" key="2">
    <source>
        <dbReference type="ARBA" id="ARBA00023268"/>
    </source>
</evidence>
<dbReference type="Gene3D" id="3.40.50.720">
    <property type="entry name" value="NAD(P)-binding Rossmann-like Domain"/>
    <property type="match status" value="1"/>
</dbReference>
<dbReference type="InterPro" id="IPR050091">
    <property type="entry name" value="PKS_NRPS_Biosynth_Enz"/>
</dbReference>
<dbReference type="Proteomes" id="UP000477722">
    <property type="component" value="Unassembled WGS sequence"/>
</dbReference>
<dbReference type="InterPro" id="IPR057326">
    <property type="entry name" value="KR_dom"/>
</dbReference>
<gene>
    <name evidence="4" type="ORF">G5C65_38200</name>
</gene>
<dbReference type="InterPro" id="IPR036291">
    <property type="entry name" value="NAD(P)-bd_dom_sf"/>
</dbReference>